<organism evidence="2 3">
    <name type="scientific">Pseudomonas segetis</name>
    <dbReference type="NCBI Taxonomy" id="298908"/>
    <lineage>
        <taxon>Bacteria</taxon>
        <taxon>Pseudomonadati</taxon>
        <taxon>Pseudomonadota</taxon>
        <taxon>Gammaproteobacteria</taxon>
        <taxon>Pseudomonadales</taxon>
        <taxon>Pseudomonadaceae</taxon>
        <taxon>Pseudomonas</taxon>
    </lineage>
</organism>
<dbReference type="Pfam" id="PF18629">
    <property type="entry name" value="DUF5629"/>
    <property type="match status" value="1"/>
</dbReference>
<proteinExistence type="predicted"/>
<name>A0A239H6Y9_9PSED</name>
<gene>
    <name evidence="2" type="ORF">SAMN05216255_3281</name>
</gene>
<dbReference type="InterPro" id="IPR041081">
    <property type="entry name" value="DUF5629"/>
</dbReference>
<protein>
    <recommendedName>
        <fullName evidence="1">DUF5629 domain-containing protein</fullName>
    </recommendedName>
</protein>
<dbReference type="RefSeq" id="WP_010487211.1">
    <property type="nucleotide sequence ID" value="NZ_FZOG01000004.1"/>
</dbReference>
<dbReference type="AlphaFoldDB" id="A0A239H6Y9"/>
<feature type="domain" description="DUF5629" evidence="1">
    <location>
        <begin position="8"/>
        <end position="102"/>
    </location>
</feature>
<sequence length="116" mass="12766">MSTTHNSLIEALVDADMLEIDGLYAWQFSLDKELLAQVSAGSASTDSQAKPLLSMECIDGRDRRHWQFTLGQISAATYDSSNEHWNIAGAEQSHKLKCFAAITGNNDDDDESEAQD</sequence>
<dbReference type="Proteomes" id="UP000242915">
    <property type="component" value="Unassembled WGS sequence"/>
</dbReference>
<evidence type="ECO:0000259" key="1">
    <source>
        <dbReference type="Pfam" id="PF18629"/>
    </source>
</evidence>
<dbReference type="EMBL" id="FZOG01000004">
    <property type="protein sequence ID" value="SNS76044.1"/>
    <property type="molecule type" value="Genomic_DNA"/>
</dbReference>
<dbReference type="Gene3D" id="2.30.29.190">
    <property type="match status" value="1"/>
</dbReference>
<evidence type="ECO:0000313" key="3">
    <source>
        <dbReference type="Proteomes" id="UP000242915"/>
    </source>
</evidence>
<reference evidence="3" key="1">
    <citation type="submission" date="2017-06" db="EMBL/GenBank/DDBJ databases">
        <authorList>
            <person name="Varghese N."/>
            <person name="Submissions S."/>
        </authorList>
    </citation>
    <scope>NUCLEOTIDE SEQUENCE [LARGE SCALE GENOMIC DNA]</scope>
    <source>
        <strain evidence="3">CIP 108523</strain>
    </source>
</reference>
<accession>A0A239H6Y9</accession>
<keyword evidence="3" id="KW-1185">Reference proteome</keyword>
<evidence type="ECO:0000313" key="2">
    <source>
        <dbReference type="EMBL" id="SNS76044.1"/>
    </source>
</evidence>